<evidence type="ECO:0000313" key="1">
    <source>
        <dbReference type="EMBL" id="PJE77426.1"/>
    </source>
</evidence>
<sequence>MFLYVDFKSKAQLKYAHITNGSYLWHQGKFMNQLALANSKHL</sequence>
<comment type="caution">
    <text evidence="1">The sequence shown here is derived from an EMBL/GenBank/DDBJ whole genome shotgun (WGS) entry which is preliminary data.</text>
</comment>
<protein>
    <submittedName>
        <fullName evidence="1">Uncharacterized protein</fullName>
    </submittedName>
</protein>
<organism evidence="1">
    <name type="scientific">invertebrate metagenome</name>
    <dbReference type="NCBI Taxonomy" id="1711999"/>
    <lineage>
        <taxon>unclassified sequences</taxon>
        <taxon>metagenomes</taxon>
        <taxon>organismal metagenomes</taxon>
    </lineage>
</organism>
<dbReference type="EMBL" id="NSIT01000615">
    <property type="protein sequence ID" value="PJE77426.1"/>
    <property type="molecule type" value="Genomic_DNA"/>
</dbReference>
<proteinExistence type="predicted"/>
<dbReference type="AlphaFoldDB" id="A0A2H9T2I8"/>
<reference evidence="1" key="1">
    <citation type="journal article" date="2017" name="Appl. Environ. Microbiol.">
        <title>Molecular characterization of an Endozoicomonas-like organism causing infection in king scallop Pecten maximus L.</title>
        <authorList>
            <person name="Cano I."/>
            <person name="van Aerle R."/>
            <person name="Ross S."/>
            <person name="Verner-Jeffreys D.W."/>
            <person name="Paley R.K."/>
            <person name="Rimmer G."/>
            <person name="Ryder D."/>
            <person name="Hooper P."/>
            <person name="Stone D."/>
            <person name="Feist S.W."/>
        </authorList>
    </citation>
    <scope>NUCLEOTIDE SEQUENCE</scope>
</reference>
<gene>
    <name evidence="1" type="ORF">CI610_03649</name>
</gene>
<accession>A0A2H9T2I8</accession>
<name>A0A2H9T2I8_9ZZZZ</name>